<proteinExistence type="predicted"/>
<protein>
    <submittedName>
        <fullName evidence="1">Uncharacterized protein</fullName>
    </submittedName>
</protein>
<comment type="caution">
    <text evidence="1">The sequence shown here is derived from an EMBL/GenBank/DDBJ whole genome shotgun (WGS) entry which is preliminary data.</text>
</comment>
<accession>A0ABS1H295</accession>
<reference evidence="1 2" key="1">
    <citation type="submission" date="2020-12" db="EMBL/GenBank/DDBJ databases">
        <title>YIM B01967 draft genome.</title>
        <authorList>
            <person name="Yan X."/>
        </authorList>
    </citation>
    <scope>NUCLEOTIDE SEQUENCE [LARGE SCALE GENOMIC DNA]</scope>
    <source>
        <strain evidence="1 2">YIM B01967</strain>
    </source>
</reference>
<name>A0ABS1H295_9BACL</name>
<dbReference type="Proteomes" id="UP000618943">
    <property type="component" value="Unassembled WGS sequence"/>
</dbReference>
<keyword evidence="2" id="KW-1185">Reference proteome</keyword>
<dbReference type="EMBL" id="JAEOAH010000001">
    <property type="protein sequence ID" value="MBK3493528.1"/>
    <property type="molecule type" value="Genomic_DNA"/>
</dbReference>
<gene>
    <name evidence="1" type="ORF">JFL43_01315</name>
</gene>
<dbReference type="RefSeq" id="WP_200747595.1">
    <property type="nucleotide sequence ID" value="NZ_JAEOAH010000001.1"/>
</dbReference>
<sequence length="170" mass="20010">MDEKLQLVLHEAHRQFKSESVFFRVAGLTPKTWWKYKAGETAFSNIKTSTYLSITENLFTPYETMLIDEAVRATKYHCYSDVIEAFHEIKLQHVKNMLELRASIEVIIPQKEEGRPIRKTSSRIRIIQEIGNVYSNIITFEINIPPYDVPSGHKNRLNWFNDNYKECLVR</sequence>
<evidence type="ECO:0000313" key="1">
    <source>
        <dbReference type="EMBL" id="MBK3493528.1"/>
    </source>
</evidence>
<organism evidence="1 2">
    <name type="scientific">Viridibacillus soli</name>
    <dbReference type="NCBI Taxonomy" id="2798301"/>
    <lineage>
        <taxon>Bacteria</taxon>
        <taxon>Bacillati</taxon>
        <taxon>Bacillota</taxon>
        <taxon>Bacilli</taxon>
        <taxon>Bacillales</taxon>
        <taxon>Caryophanaceae</taxon>
        <taxon>Viridibacillus</taxon>
    </lineage>
</organism>
<evidence type="ECO:0000313" key="2">
    <source>
        <dbReference type="Proteomes" id="UP000618943"/>
    </source>
</evidence>